<evidence type="ECO:0000313" key="2">
    <source>
        <dbReference type="Proteomes" id="UP001519460"/>
    </source>
</evidence>
<keyword evidence="2" id="KW-1185">Reference proteome</keyword>
<evidence type="ECO:0000313" key="1">
    <source>
        <dbReference type="EMBL" id="KAK7485786.1"/>
    </source>
</evidence>
<protein>
    <submittedName>
        <fullName evidence="1">Uncharacterized protein</fullName>
    </submittedName>
</protein>
<name>A0ABD0KF37_9CAEN</name>
<organism evidence="1 2">
    <name type="scientific">Batillaria attramentaria</name>
    <dbReference type="NCBI Taxonomy" id="370345"/>
    <lineage>
        <taxon>Eukaryota</taxon>
        <taxon>Metazoa</taxon>
        <taxon>Spiralia</taxon>
        <taxon>Lophotrochozoa</taxon>
        <taxon>Mollusca</taxon>
        <taxon>Gastropoda</taxon>
        <taxon>Caenogastropoda</taxon>
        <taxon>Sorbeoconcha</taxon>
        <taxon>Cerithioidea</taxon>
        <taxon>Batillariidae</taxon>
        <taxon>Batillaria</taxon>
    </lineage>
</organism>
<dbReference type="Proteomes" id="UP001519460">
    <property type="component" value="Unassembled WGS sequence"/>
</dbReference>
<comment type="caution">
    <text evidence="1">The sequence shown here is derived from an EMBL/GenBank/DDBJ whole genome shotgun (WGS) entry which is preliminary data.</text>
</comment>
<gene>
    <name evidence="1" type="ORF">BaRGS_00022967</name>
</gene>
<accession>A0ABD0KF37</accession>
<reference evidence="1 2" key="1">
    <citation type="journal article" date="2023" name="Sci. Data">
        <title>Genome assembly of the Korean intertidal mud-creeper Batillaria attramentaria.</title>
        <authorList>
            <person name="Patra A.K."/>
            <person name="Ho P.T."/>
            <person name="Jun S."/>
            <person name="Lee S.J."/>
            <person name="Kim Y."/>
            <person name="Won Y.J."/>
        </authorList>
    </citation>
    <scope>NUCLEOTIDE SEQUENCE [LARGE SCALE GENOMIC DNA]</scope>
    <source>
        <strain evidence="1">Wonlab-2016</strain>
    </source>
</reference>
<dbReference type="AlphaFoldDB" id="A0ABD0KF37"/>
<dbReference type="EMBL" id="JACVVK020000189">
    <property type="protein sequence ID" value="KAK7485786.1"/>
    <property type="molecule type" value="Genomic_DNA"/>
</dbReference>
<sequence length="128" mass="14132">ILVPIVFLAWGTEAVFQTRATEKWVGGFKAEMDVPICKDLDGFRMHLNFTQDVERLMQWAGEATKVSDREWLIESPGAHLQSGTTYNVVLVAFAKYNEMMDPVINVDIEGMPDCGGTGTSTTSPTSSQ</sequence>
<proteinExistence type="predicted"/>
<feature type="non-terminal residue" evidence="1">
    <location>
        <position position="1"/>
    </location>
</feature>